<dbReference type="Proteomes" id="UP000000662">
    <property type="component" value="Chromosome 2"/>
</dbReference>
<evidence type="ECO:0000313" key="2">
    <source>
        <dbReference type="EMBL" id="ABI90804.1"/>
    </source>
</evidence>
<accession>Q0B4W9</accession>
<name>Q0B4W9_BURCM</name>
<keyword evidence="2" id="KW-0378">Hydrolase</keyword>
<dbReference type="KEGG" id="bam:Bamb_5256"/>
<dbReference type="PANTHER" id="PTHR43798:SF33">
    <property type="entry name" value="HYDROLASE, PUTATIVE (AFU_ORTHOLOGUE AFUA_2G14860)-RELATED"/>
    <property type="match status" value="1"/>
</dbReference>
<dbReference type="InterPro" id="IPR029058">
    <property type="entry name" value="AB_hydrolase_fold"/>
</dbReference>
<dbReference type="PRINTS" id="PR00111">
    <property type="entry name" value="ABHYDROLASE"/>
</dbReference>
<evidence type="ECO:0000313" key="3">
    <source>
        <dbReference type="Proteomes" id="UP000000662"/>
    </source>
</evidence>
<dbReference type="PRINTS" id="PR00412">
    <property type="entry name" value="EPOXHYDRLASE"/>
</dbReference>
<dbReference type="InterPro" id="IPR000073">
    <property type="entry name" value="AB_hydrolase_1"/>
</dbReference>
<keyword evidence="3" id="KW-1185">Reference proteome</keyword>
<dbReference type="InterPro" id="IPR000639">
    <property type="entry name" value="Epox_hydrolase-like"/>
</dbReference>
<gene>
    <name evidence="2" type="ordered locus">Bamb_5256</name>
</gene>
<dbReference type="PANTHER" id="PTHR43798">
    <property type="entry name" value="MONOACYLGLYCEROL LIPASE"/>
    <property type="match status" value="1"/>
</dbReference>
<reference evidence="2" key="1">
    <citation type="submission" date="2006-08" db="EMBL/GenBank/DDBJ databases">
        <title>Complete sequence of Chromosome 2 of Burkholderia cepacia AMMD.</title>
        <authorList>
            <consortium name="US DOE Joint Genome Institute"/>
            <person name="Copeland A."/>
            <person name="Lucas S."/>
            <person name="Lapidus A."/>
            <person name="Barry K."/>
            <person name="Detter J.C."/>
            <person name="Glavina del Rio T."/>
            <person name="Hammon N."/>
            <person name="Israni S."/>
            <person name="Pitluck S."/>
            <person name="Bruce D."/>
            <person name="Chain P."/>
            <person name="Malfatti S."/>
            <person name="Shin M."/>
            <person name="Vergez L."/>
            <person name="Schmutz J."/>
            <person name="Larimer F."/>
            <person name="Land M."/>
            <person name="Hauser L."/>
            <person name="Kyrpides N."/>
            <person name="Kim E."/>
            <person name="Parke J."/>
            <person name="Coenye T."/>
            <person name="Konstantinidis K."/>
            <person name="Ramette A."/>
            <person name="Tiedje J."/>
            <person name="Richardson P."/>
        </authorList>
    </citation>
    <scope>NUCLEOTIDE SEQUENCE</scope>
    <source>
        <strain evidence="2">AMMD</strain>
    </source>
</reference>
<dbReference type="eggNOG" id="COG2267">
    <property type="taxonomic scope" value="Bacteria"/>
</dbReference>
<dbReference type="GeneID" id="93088183"/>
<feature type="domain" description="AB hydrolase-1" evidence="1">
    <location>
        <begin position="54"/>
        <end position="285"/>
    </location>
</feature>
<dbReference type="Gene3D" id="3.40.50.1820">
    <property type="entry name" value="alpha/beta hydrolase"/>
    <property type="match status" value="1"/>
</dbReference>
<organism evidence="2 3">
    <name type="scientific">Burkholderia ambifaria (strain ATCC BAA-244 / DSM 16087 / CCUG 44356 / LMG 19182 / AMMD)</name>
    <name type="common">Burkholderia cepacia (strain AMMD)</name>
    <dbReference type="NCBI Taxonomy" id="339670"/>
    <lineage>
        <taxon>Bacteria</taxon>
        <taxon>Pseudomonadati</taxon>
        <taxon>Pseudomonadota</taxon>
        <taxon>Betaproteobacteria</taxon>
        <taxon>Burkholderiales</taxon>
        <taxon>Burkholderiaceae</taxon>
        <taxon>Burkholderia</taxon>
        <taxon>Burkholderia cepacia complex</taxon>
    </lineage>
</organism>
<dbReference type="Pfam" id="PF00561">
    <property type="entry name" value="Abhydrolase_1"/>
    <property type="match status" value="1"/>
</dbReference>
<proteinExistence type="predicted"/>
<dbReference type="SUPFAM" id="SSF53474">
    <property type="entry name" value="alpha/beta-Hydrolases"/>
    <property type="match status" value="1"/>
</dbReference>
<evidence type="ECO:0000259" key="1">
    <source>
        <dbReference type="Pfam" id="PF00561"/>
    </source>
</evidence>
<dbReference type="ESTHER" id="burcm-q0b4w9">
    <property type="family name" value="AlphaBeta_hydrolase"/>
</dbReference>
<dbReference type="AlphaFoldDB" id="Q0B4W9"/>
<sequence>MLTRMLRYLLAAAVSAATLFAAIPATVAAPTSYMVTSKDGVRLSVQESGNPNGPPVIFIHGLLGSRLNWEAQAQSPELRKYRIITYDLRGHGLSDKPSGATPYHDGRRWADDLKAVIAGSHARKPVVVGWSLGGAVISNYLATYGDGNIAGAVYVDGVVELAPGQIIDHPEVYRDMNSPDLKTHLDGERTFIGLCFNRRPDADTFSRLLANAALASWDMQKEIPTMTVFAAEALSKTRVPLLFIYGSRDALVDTPTTLARAKALNPRIQSKVYVDAGHAPFIEEPDRFNHDLAEFVRSVSGK</sequence>
<protein>
    <submittedName>
        <fullName evidence="2">Alpha/beta hydrolase fold protein</fullName>
    </submittedName>
</protein>
<dbReference type="GO" id="GO:0016787">
    <property type="term" value="F:hydrolase activity"/>
    <property type="evidence" value="ECO:0007669"/>
    <property type="project" value="UniProtKB-KW"/>
</dbReference>
<dbReference type="PATRIC" id="fig|339670.21.peg.5656"/>
<dbReference type="RefSeq" id="WP_011660181.1">
    <property type="nucleotide sequence ID" value="NC_008391.1"/>
</dbReference>
<dbReference type="InterPro" id="IPR050266">
    <property type="entry name" value="AB_hydrolase_sf"/>
</dbReference>
<dbReference type="GO" id="GO:0016020">
    <property type="term" value="C:membrane"/>
    <property type="evidence" value="ECO:0007669"/>
    <property type="project" value="TreeGrafter"/>
</dbReference>
<dbReference type="EMBL" id="CP000441">
    <property type="protein sequence ID" value="ABI90804.1"/>
    <property type="molecule type" value="Genomic_DNA"/>
</dbReference>